<dbReference type="SUPFAM" id="SSF47473">
    <property type="entry name" value="EF-hand"/>
    <property type="match status" value="1"/>
</dbReference>
<dbReference type="Proteomes" id="UP000887116">
    <property type="component" value="Unassembled WGS sequence"/>
</dbReference>
<dbReference type="InterPro" id="IPR011992">
    <property type="entry name" value="EF-hand-dom_pair"/>
</dbReference>
<dbReference type="InterPro" id="IPR018247">
    <property type="entry name" value="EF_Hand_1_Ca_BS"/>
</dbReference>
<dbReference type="PROSITE" id="PS00018">
    <property type="entry name" value="EF_HAND_1"/>
    <property type="match status" value="1"/>
</dbReference>
<gene>
    <name evidence="3" type="ORF">TNCT_127491</name>
</gene>
<protein>
    <recommendedName>
        <fullName evidence="2">EF-hand domain-containing protein</fullName>
    </recommendedName>
</protein>
<dbReference type="GO" id="GO:0005509">
    <property type="term" value="F:calcium ion binding"/>
    <property type="evidence" value="ECO:0007669"/>
    <property type="project" value="InterPro"/>
</dbReference>
<reference evidence="3" key="1">
    <citation type="submission" date="2020-07" db="EMBL/GenBank/DDBJ databases">
        <title>Multicomponent nature underlies the extraordinary mechanical properties of spider dragline silk.</title>
        <authorList>
            <person name="Kono N."/>
            <person name="Nakamura H."/>
            <person name="Mori M."/>
            <person name="Yoshida Y."/>
            <person name="Ohtoshi R."/>
            <person name="Malay A.D."/>
            <person name="Moran D.A.P."/>
            <person name="Tomita M."/>
            <person name="Numata K."/>
            <person name="Arakawa K."/>
        </authorList>
    </citation>
    <scope>NUCLEOTIDE SEQUENCE</scope>
</reference>
<name>A0A8X6GRY2_TRICU</name>
<dbReference type="AlphaFoldDB" id="A0A8X6GRY2"/>
<evidence type="ECO:0000259" key="2">
    <source>
        <dbReference type="PROSITE" id="PS50222"/>
    </source>
</evidence>
<evidence type="ECO:0000313" key="3">
    <source>
        <dbReference type="EMBL" id="GFR07655.1"/>
    </source>
</evidence>
<accession>A0A8X6GRY2</accession>
<dbReference type="EMBL" id="BMAO01006320">
    <property type="protein sequence ID" value="GFR07655.1"/>
    <property type="molecule type" value="Genomic_DNA"/>
</dbReference>
<organism evidence="3 4">
    <name type="scientific">Trichonephila clavata</name>
    <name type="common">Joro spider</name>
    <name type="synonym">Nephila clavata</name>
    <dbReference type="NCBI Taxonomy" id="2740835"/>
    <lineage>
        <taxon>Eukaryota</taxon>
        <taxon>Metazoa</taxon>
        <taxon>Ecdysozoa</taxon>
        <taxon>Arthropoda</taxon>
        <taxon>Chelicerata</taxon>
        <taxon>Arachnida</taxon>
        <taxon>Araneae</taxon>
        <taxon>Araneomorphae</taxon>
        <taxon>Entelegynae</taxon>
        <taxon>Araneoidea</taxon>
        <taxon>Nephilidae</taxon>
        <taxon>Trichonephila</taxon>
    </lineage>
</organism>
<sequence length="142" mass="16667">MKSAIVFLQLGHHTFYRPPCDFWLWEYLENQAYHNRNAANRMNYLRLDQNQDGYVTFDEFLECCQKVNWDFFSRQMPMFGVGRERDWLSAVTGHGALMSPLQRGSTELAQSNCSLCASREEELHLIGQVHSQQRASNQLRVF</sequence>
<keyword evidence="1" id="KW-0106">Calcium</keyword>
<dbReference type="PROSITE" id="PS50222">
    <property type="entry name" value="EF_HAND_2"/>
    <property type="match status" value="1"/>
</dbReference>
<keyword evidence="4" id="KW-1185">Reference proteome</keyword>
<comment type="caution">
    <text evidence="3">The sequence shown here is derived from an EMBL/GenBank/DDBJ whole genome shotgun (WGS) entry which is preliminary data.</text>
</comment>
<evidence type="ECO:0000313" key="4">
    <source>
        <dbReference type="Proteomes" id="UP000887116"/>
    </source>
</evidence>
<evidence type="ECO:0000256" key="1">
    <source>
        <dbReference type="ARBA" id="ARBA00022837"/>
    </source>
</evidence>
<proteinExistence type="predicted"/>
<feature type="domain" description="EF-hand" evidence="2">
    <location>
        <begin position="47"/>
        <end position="70"/>
    </location>
</feature>
<dbReference type="InterPro" id="IPR002048">
    <property type="entry name" value="EF_hand_dom"/>
</dbReference>